<keyword evidence="2" id="KW-0808">Transferase</keyword>
<proteinExistence type="predicted"/>
<keyword evidence="2" id="KW-0489">Methyltransferase</keyword>
<dbReference type="EMBL" id="JAPNKE010000002">
    <property type="protein sequence ID" value="MCY1006942.1"/>
    <property type="molecule type" value="Genomic_DNA"/>
</dbReference>
<feature type="region of interest" description="Disordered" evidence="1">
    <location>
        <begin position="246"/>
        <end position="459"/>
    </location>
</feature>
<dbReference type="SUPFAM" id="SSF53335">
    <property type="entry name" value="S-adenosyl-L-methionine-dependent methyltransferases"/>
    <property type="match status" value="2"/>
</dbReference>
<name>A0A9X3IW40_9BACT</name>
<gene>
    <name evidence="2" type="ORF">OV079_15535</name>
</gene>
<dbReference type="GO" id="GO:0032259">
    <property type="term" value="P:methylation"/>
    <property type="evidence" value="ECO:0007669"/>
    <property type="project" value="UniProtKB-KW"/>
</dbReference>
<evidence type="ECO:0000313" key="3">
    <source>
        <dbReference type="Proteomes" id="UP001150924"/>
    </source>
</evidence>
<feature type="compositionally biased region" description="Low complexity" evidence="1">
    <location>
        <begin position="340"/>
        <end position="356"/>
    </location>
</feature>
<sequence>MQGGVATADVVVSARVGDNAELFAQILELHVPKGSTVADVTYGLGVFWRRVPDGAYTLLASDIALKPDVPARAGAKLTSGVDCRALPYADASLDCIVLDPPYMEGMYRRSVDHMAGSGTHAAFRRAYSAAAVTESGPKWHDAVVDLYEKACREAARVLVPGGVLIVKCQDEVSANKQRLTHVELITGGESLGLYCKDLFVLVRPNSPGVSRLKAQVHARKNHSYFLVFEKRRLAIRSVRDFAAGADMSARTATAVPEKLPEETGAGPSKKPRKVATKRAVGDDMSSRTGPSKPVVPEKLTEETGAAPSKEQSKAATKRAVGDATPSRTGPSKSETPVEPEAIAQARAASTRATAKPAEAEMSQETGAPPPATLPSNPSEAPAGTHRSVETGTPQAERPPATPATRAITANLSFETAPRTASASPPSQLPLLDLSQTPAPESSPGRPRRRPAKAGQGGGG</sequence>
<feature type="compositionally biased region" description="Low complexity" evidence="1">
    <location>
        <begin position="419"/>
        <end position="444"/>
    </location>
</feature>
<protein>
    <submittedName>
        <fullName evidence="2">DNA methyltransferase</fullName>
    </submittedName>
</protein>
<dbReference type="RefSeq" id="WP_267769398.1">
    <property type="nucleotide sequence ID" value="NZ_JAPNKE010000002.1"/>
</dbReference>
<organism evidence="2 3">
    <name type="scientific">Nannocystis pusilla</name>
    <dbReference type="NCBI Taxonomy" id="889268"/>
    <lineage>
        <taxon>Bacteria</taxon>
        <taxon>Pseudomonadati</taxon>
        <taxon>Myxococcota</taxon>
        <taxon>Polyangia</taxon>
        <taxon>Nannocystales</taxon>
        <taxon>Nannocystaceae</taxon>
        <taxon>Nannocystis</taxon>
    </lineage>
</organism>
<reference evidence="2" key="1">
    <citation type="submission" date="2022-11" db="EMBL/GenBank/DDBJ databases">
        <title>Minimal conservation of predation-associated metabolite biosynthetic gene clusters underscores biosynthetic potential of Myxococcota including descriptions for ten novel species: Archangium lansinium sp. nov., Myxococcus landrumus sp. nov., Nannocystis bai.</title>
        <authorList>
            <person name="Ahearne A."/>
            <person name="Stevens C."/>
            <person name="Phillips K."/>
        </authorList>
    </citation>
    <scope>NUCLEOTIDE SEQUENCE</scope>
    <source>
        <strain evidence="2">Na p29</strain>
    </source>
</reference>
<dbReference type="GO" id="GO:0008168">
    <property type="term" value="F:methyltransferase activity"/>
    <property type="evidence" value="ECO:0007669"/>
    <property type="project" value="UniProtKB-KW"/>
</dbReference>
<evidence type="ECO:0000256" key="1">
    <source>
        <dbReference type="SAM" id="MobiDB-lite"/>
    </source>
</evidence>
<evidence type="ECO:0000313" key="2">
    <source>
        <dbReference type="EMBL" id="MCY1006942.1"/>
    </source>
</evidence>
<dbReference type="Proteomes" id="UP001150924">
    <property type="component" value="Unassembled WGS sequence"/>
</dbReference>
<accession>A0A9X3IW40</accession>
<feature type="compositionally biased region" description="Low complexity" evidence="1">
    <location>
        <begin position="392"/>
        <end position="409"/>
    </location>
</feature>
<feature type="compositionally biased region" description="Polar residues" evidence="1">
    <location>
        <begin position="325"/>
        <end position="334"/>
    </location>
</feature>
<dbReference type="Gene3D" id="3.40.50.150">
    <property type="entry name" value="Vaccinia Virus protein VP39"/>
    <property type="match status" value="1"/>
</dbReference>
<keyword evidence="3" id="KW-1185">Reference proteome</keyword>
<dbReference type="AlphaFoldDB" id="A0A9X3IW40"/>
<dbReference type="InterPro" id="IPR029063">
    <property type="entry name" value="SAM-dependent_MTases_sf"/>
</dbReference>
<comment type="caution">
    <text evidence="2">The sequence shown here is derived from an EMBL/GenBank/DDBJ whole genome shotgun (WGS) entry which is preliminary data.</text>
</comment>